<keyword evidence="6 7" id="KW-0030">Aminoacyl-tRNA synthetase</keyword>
<dbReference type="EC" id="6.1.1.-" evidence="9"/>
<dbReference type="InterPro" id="IPR020058">
    <property type="entry name" value="Glu/Gln-tRNA-synth_Ib_cat-dom"/>
</dbReference>
<keyword evidence="4" id="KW-0862">Zinc</keyword>
<keyword evidence="7" id="KW-0648">Protein biosynthesis</keyword>
<evidence type="ECO:0000256" key="5">
    <source>
        <dbReference type="ARBA" id="ARBA00022840"/>
    </source>
</evidence>
<dbReference type="PANTHER" id="PTHR43311:SF1">
    <property type="entry name" value="GLUTAMYL-Q TRNA(ASP) SYNTHETASE"/>
    <property type="match status" value="1"/>
</dbReference>
<dbReference type="Proteomes" id="UP000319148">
    <property type="component" value="Unassembled WGS sequence"/>
</dbReference>
<dbReference type="InterPro" id="IPR000924">
    <property type="entry name" value="Glu/Gln-tRNA-synth"/>
</dbReference>
<evidence type="ECO:0000313" key="10">
    <source>
        <dbReference type="Proteomes" id="UP000319148"/>
    </source>
</evidence>
<dbReference type="OrthoDB" id="9807503at2"/>
<dbReference type="Pfam" id="PF00749">
    <property type="entry name" value="tRNA-synt_1c"/>
    <property type="match status" value="1"/>
</dbReference>
<dbReference type="SUPFAM" id="SSF52374">
    <property type="entry name" value="Nucleotidylyl transferase"/>
    <property type="match status" value="1"/>
</dbReference>
<evidence type="ECO:0000256" key="2">
    <source>
        <dbReference type="ARBA" id="ARBA00022723"/>
    </source>
</evidence>
<evidence type="ECO:0000256" key="6">
    <source>
        <dbReference type="ARBA" id="ARBA00023146"/>
    </source>
</evidence>
<dbReference type="RefSeq" id="WP_139941015.1">
    <property type="nucleotide sequence ID" value="NZ_JBHSYP010000006.1"/>
</dbReference>
<dbReference type="AlphaFoldDB" id="A0A501PH72"/>
<evidence type="ECO:0000256" key="3">
    <source>
        <dbReference type="ARBA" id="ARBA00022741"/>
    </source>
</evidence>
<accession>A0A501PH72</accession>
<reference evidence="10" key="1">
    <citation type="submission" date="2019-06" db="EMBL/GenBank/DDBJ databases">
        <title>The complete genome of Emcibacter congregatus ZYLT.</title>
        <authorList>
            <person name="Zhao Z."/>
        </authorList>
    </citation>
    <scope>NUCLEOTIDE SEQUENCE [LARGE SCALE GENOMIC DNA]</scope>
    <source>
        <strain evidence="10">MCCC 1A06723</strain>
    </source>
</reference>
<organism evidence="9 10">
    <name type="scientific">Emcibacter nanhaiensis</name>
    <dbReference type="NCBI Taxonomy" id="1505037"/>
    <lineage>
        <taxon>Bacteria</taxon>
        <taxon>Pseudomonadati</taxon>
        <taxon>Pseudomonadota</taxon>
        <taxon>Alphaproteobacteria</taxon>
        <taxon>Emcibacterales</taxon>
        <taxon>Emcibacteraceae</taxon>
        <taxon>Emcibacter</taxon>
    </lineage>
</organism>
<evidence type="ECO:0000259" key="8">
    <source>
        <dbReference type="Pfam" id="PF00749"/>
    </source>
</evidence>
<keyword evidence="1 7" id="KW-0436">Ligase</keyword>
<dbReference type="PROSITE" id="PS00178">
    <property type="entry name" value="AA_TRNA_LIGASE_I"/>
    <property type="match status" value="1"/>
</dbReference>
<evidence type="ECO:0000256" key="7">
    <source>
        <dbReference type="RuleBase" id="RU363037"/>
    </source>
</evidence>
<comment type="similarity">
    <text evidence="7">Belongs to the class-I aminoacyl-tRNA synthetase family.</text>
</comment>
<dbReference type="Gene3D" id="3.40.50.620">
    <property type="entry name" value="HUPs"/>
    <property type="match status" value="1"/>
</dbReference>
<protein>
    <submittedName>
        <fullName evidence="9">tRNA glutamyl-Q(34) synthetase GluQRS</fullName>
        <ecNumber evidence="9">6.1.1.-</ecNumber>
    </submittedName>
</protein>
<dbReference type="InterPro" id="IPR001412">
    <property type="entry name" value="aa-tRNA-synth_I_CS"/>
</dbReference>
<dbReference type="EMBL" id="VFIY01000014">
    <property type="protein sequence ID" value="TPD59351.1"/>
    <property type="molecule type" value="Genomic_DNA"/>
</dbReference>
<evidence type="ECO:0000313" key="9">
    <source>
        <dbReference type="EMBL" id="TPD59351.1"/>
    </source>
</evidence>
<dbReference type="GO" id="GO:0005829">
    <property type="term" value="C:cytosol"/>
    <property type="evidence" value="ECO:0007669"/>
    <property type="project" value="TreeGrafter"/>
</dbReference>
<gene>
    <name evidence="9" type="ORF">FIV46_11190</name>
</gene>
<keyword evidence="2" id="KW-0479">Metal-binding</keyword>
<keyword evidence="3 7" id="KW-0547">Nucleotide-binding</keyword>
<dbReference type="InterPro" id="IPR049940">
    <property type="entry name" value="GluQ/Sye"/>
</dbReference>
<dbReference type="GO" id="GO:0006424">
    <property type="term" value="P:glutamyl-tRNA aminoacylation"/>
    <property type="evidence" value="ECO:0007669"/>
    <property type="project" value="TreeGrafter"/>
</dbReference>
<dbReference type="InterPro" id="IPR014729">
    <property type="entry name" value="Rossmann-like_a/b/a_fold"/>
</dbReference>
<proteinExistence type="inferred from homology"/>
<keyword evidence="10" id="KW-1185">Reference proteome</keyword>
<sequence length="292" mass="33306">MDQSSDQQKKEIVTRFAPSPTGLLHLGHAYSAKLSHDFARERGGRFLLRMEDIDQTRCKPEYVDQIMDDLRWLGLTWDGQVRRQSEHFDDYRRALDHLEREGLLYPCFCSRKEIQEEIARSAHAPHGPEGFHYPGTCRELSAEERGQKIAAGDSFALRLDMQQALSRLAAPLSWHDLIKGKQVATPEILGDVVLARKDTPASYHLSVVVDDADQGVSHVIRGEDLFYATHLHRLLQHLLNLPVPDYLHHPLIVDENGKRFSKRNQSVTLKHFREEGAPPSRVLDLISGSINR</sequence>
<name>A0A501PH72_9PROT</name>
<dbReference type="GO" id="GO:0004818">
    <property type="term" value="F:glutamate-tRNA ligase activity"/>
    <property type="evidence" value="ECO:0007669"/>
    <property type="project" value="TreeGrafter"/>
</dbReference>
<comment type="caution">
    <text evidence="9">The sequence shown here is derived from an EMBL/GenBank/DDBJ whole genome shotgun (WGS) entry which is preliminary data.</text>
</comment>
<feature type="domain" description="Glutamyl/glutaminyl-tRNA synthetase class Ib catalytic" evidence="8">
    <location>
        <begin position="11"/>
        <end position="284"/>
    </location>
</feature>
<evidence type="ECO:0000256" key="1">
    <source>
        <dbReference type="ARBA" id="ARBA00022598"/>
    </source>
</evidence>
<keyword evidence="5 7" id="KW-0067">ATP-binding</keyword>
<dbReference type="PRINTS" id="PR00987">
    <property type="entry name" value="TRNASYNTHGLU"/>
</dbReference>
<dbReference type="GO" id="GO:0005524">
    <property type="term" value="F:ATP binding"/>
    <property type="evidence" value="ECO:0007669"/>
    <property type="project" value="UniProtKB-KW"/>
</dbReference>
<evidence type="ECO:0000256" key="4">
    <source>
        <dbReference type="ARBA" id="ARBA00022833"/>
    </source>
</evidence>
<dbReference type="NCBIfam" id="NF004315">
    <property type="entry name" value="PRK05710.1-4"/>
    <property type="match status" value="1"/>
</dbReference>
<dbReference type="PANTHER" id="PTHR43311">
    <property type="entry name" value="GLUTAMATE--TRNA LIGASE"/>
    <property type="match status" value="1"/>
</dbReference>